<keyword evidence="4" id="KW-1185">Reference proteome</keyword>
<dbReference type="CDD" id="cd09274">
    <property type="entry name" value="RNase_HI_RT_Ty3"/>
    <property type="match status" value="1"/>
</dbReference>
<organism evidence="3 4">
    <name type="scientific">Holothuria leucospilota</name>
    <name type="common">Black long sea cucumber</name>
    <name type="synonym">Mertensiothuria leucospilota</name>
    <dbReference type="NCBI Taxonomy" id="206669"/>
    <lineage>
        <taxon>Eukaryota</taxon>
        <taxon>Metazoa</taxon>
        <taxon>Echinodermata</taxon>
        <taxon>Eleutherozoa</taxon>
        <taxon>Echinozoa</taxon>
        <taxon>Holothuroidea</taxon>
        <taxon>Aspidochirotacea</taxon>
        <taxon>Aspidochirotida</taxon>
        <taxon>Holothuriidae</taxon>
        <taxon>Holothuria</taxon>
    </lineage>
</organism>
<reference evidence="3" key="1">
    <citation type="submission" date="2021-10" db="EMBL/GenBank/DDBJ databases">
        <title>Tropical sea cucumber genome reveals ecological adaptation and Cuvierian tubules defense mechanism.</title>
        <authorList>
            <person name="Chen T."/>
        </authorList>
    </citation>
    <scope>NUCLEOTIDE SEQUENCE</scope>
    <source>
        <strain evidence="3">Nanhai2018</strain>
        <tissue evidence="3">Muscle</tissue>
    </source>
</reference>
<name>A0A9Q1C5T5_HOLLE</name>
<dbReference type="AlphaFoldDB" id="A0A9Q1C5T5"/>
<accession>A0A9Q1C5T5</accession>
<dbReference type="PANTHER" id="PTHR37984:SF15">
    <property type="entry name" value="INTEGRASE CATALYTIC DOMAIN-CONTAINING PROTEIN"/>
    <property type="match status" value="1"/>
</dbReference>
<evidence type="ECO:0000313" key="3">
    <source>
        <dbReference type="EMBL" id="KAJ8039167.1"/>
    </source>
</evidence>
<proteinExistence type="predicted"/>
<sequence length="458" mass="51962">MTKGKSKKRGKSVSVTETWTNQCELAFNDLKEKLSTAPVLIYADFSLPFVLTTDASRDGLGAVLYQKKKRPVTPSSIWKPITLKVKRNYPAHKLEFLCLKWAVCNKFKDYLYRAKNTLVYTDNNPLTYIFSSAKFDAAGQRWLADLTNYDLSIQYRSGKANIESGALSRRPYDDVDYPDGVDSDKLKNLCNNTKERTDGENSILISEVSAAMNVCEVSLSRESDGTGKNPQLGNPWVLSLSTSACAIPDSYSEGVDMPSYDYDWKALQEQDPDIAQMREWVSQGNKPSSTTGLTRDLKLMLRDFSKFCLVDDVLLRKSWDSKKEVDKHQLVLPEKYRRDIFVELHNKCGHTGQERMVAAVQMRFYWPGMTSQICEWIRHCSRCVTRKTLPSVAAPMGNIKTAAPMEFVCIDFLSLEPDRSGANSIPVITDHYTRRTTIRSSLCNQETDRLHRCQNIVG</sequence>
<dbReference type="InterPro" id="IPR041577">
    <property type="entry name" value="RT_RNaseH_2"/>
</dbReference>
<dbReference type="EMBL" id="JAIZAY010000007">
    <property type="protein sequence ID" value="KAJ8039167.1"/>
    <property type="molecule type" value="Genomic_DNA"/>
</dbReference>
<dbReference type="InterPro" id="IPR041588">
    <property type="entry name" value="Integrase_H2C2"/>
</dbReference>
<evidence type="ECO:0000313" key="4">
    <source>
        <dbReference type="Proteomes" id="UP001152320"/>
    </source>
</evidence>
<dbReference type="InterPro" id="IPR043502">
    <property type="entry name" value="DNA/RNA_pol_sf"/>
</dbReference>
<dbReference type="Pfam" id="PF17921">
    <property type="entry name" value="Integrase_H2C2"/>
    <property type="match status" value="1"/>
</dbReference>
<dbReference type="InterPro" id="IPR050951">
    <property type="entry name" value="Retrovirus_Pol_polyprotein"/>
</dbReference>
<dbReference type="Proteomes" id="UP001152320">
    <property type="component" value="Chromosome 7"/>
</dbReference>
<evidence type="ECO:0008006" key="5">
    <source>
        <dbReference type="Google" id="ProtNLM"/>
    </source>
</evidence>
<dbReference type="SUPFAM" id="SSF56672">
    <property type="entry name" value="DNA/RNA polymerases"/>
    <property type="match status" value="1"/>
</dbReference>
<gene>
    <name evidence="3" type="ORF">HOLleu_16800</name>
</gene>
<dbReference type="OrthoDB" id="115435at2759"/>
<evidence type="ECO:0000259" key="1">
    <source>
        <dbReference type="Pfam" id="PF17919"/>
    </source>
</evidence>
<evidence type="ECO:0000259" key="2">
    <source>
        <dbReference type="Pfam" id="PF17921"/>
    </source>
</evidence>
<protein>
    <recommendedName>
        <fullName evidence="5">Polyprotein</fullName>
    </recommendedName>
</protein>
<dbReference type="PANTHER" id="PTHR37984">
    <property type="entry name" value="PROTEIN CBG26694"/>
    <property type="match status" value="1"/>
</dbReference>
<feature type="domain" description="Reverse transcriptase/retrotransposon-derived protein RNase H-like" evidence="1">
    <location>
        <begin position="19"/>
        <end position="115"/>
    </location>
</feature>
<dbReference type="Pfam" id="PF17919">
    <property type="entry name" value="RT_RNaseH_2"/>
    <property type="match status" value="1"/>
</dbReference>
<dbReference type="FunFam" id="1.10.340.70:FF:000001">
    <property type="entry name" value="Retrovirus-related Pol polyprotein from transposon gypsy-like Protein"/>
    <property type="match status" value="1"/>
</dbReference>
<dbReference type="Gene3D" id="1.10.340.70">
    <property type="match status" value="1"/>
</dbReference>
<feature type="domain" description="Integrase zinc-binding" evidence="2">
    <location>
        <begin position="333"/>
        <end position="388"/>
    </location>
</feature>
<comment type="caution">
    <text evidence="3">The sequence shown here is derived from an EMBL/GenBank/DDBJ whole genome shotgun (WGS) entry which is preliminary data.</text>
</comment>